<keyword evidence="1" id="KW-0378">Hydrolase</keyword>
<dbReference type="Proteomes" id="UP001060215">
    <property type="component" value="Chromosome 8"/>
</dbReference>
<protein>
    <submittedName>
        <fullName evidence="1">DEAD-box ATP-dependent RNA helicase 17</fullName>
    </submittedName>
</protein>
<keyword evidence="1" id="KW-0547">Nucleotide-binding</keyword>
<dbReference type="EMBL" id="CM045765">
    <property type="protein sequence ID" value="KAI7999226.1"/>
    <property type="molecule type" value="Genomic_DNA"/>
</dbReference>
<evidence type="ECO:0000313" key="2">
    <source>
        <dbReference type="Proteomes" id="UP001060215"/>
    </source>
</evidence>
<sequence>MPSEMMQPKGLSSSSFFSDKDVCFPNEVVISSSNYEVYEILQKLLHRFHWIVPGYIMGGENRSNEKARLRKDFKQSKDLKKTDGTKRQRITGITKLEDANDVGGKSSDKCTLLSLTILSSCHY</sequence>
<name>A0ACC0GGN4_9ERIC</name>
<evidence type="ECO:0000313" key="1">
    <source>
        <dbReference type="EMBL" id="KAI7999226.1"/>
    </source>
</evidence>
<keyword evidence="2" id="KW-1185">Reference proteome</keyword>
<keyword evidence="1" id="KW-0067">ATP-binding</keyword>
<accession>A0ACC0GGN4</accession>
<reference evidence="1 2" key="1">
    <citation type="journal article" date="2022" name="Plant J.">
        <title>Chromosome-level genome of Camellia lanceoleosa provides a valuable resource for understanding genome evolution and self-incompatibility.</title>
        <authorList>
            <person name="Gong W."/>
            <person name="Xiao S."/>
            <person name="Wang L."/>
            <person name="Liao Z."/>
            <person name="Chang Y."/>
            <person name="Mo W."/>
            <person name="Hu G."/>
            <person name="Li W."/>
            <person name="Zhao G."/>
            <person name="Zhu H."/>
            <person name="Hu X."/>
            <person name="Ji K."/>
            <person name="Xiang X."/>
            <person name="Song Q."/>
            <person name="Yuan D."/>
            <person name="Jin S."/>
            <person name="Zhang L."/>
        </authorList>
    </citation>
    <scope>NUCLEOTIDE SEQUENCE [LARGE SCALE GENOMIC DNA]</scope>
    <source>
        <strain evidence="1">SQ_2022a</strain>
    </source>
</reference>
<keyword evidence="1" id="KW-0347">Helicase</keyword>
<gene>
    <name evidence="1" type="ORF">LOK49_LG09G01667</name>
</gene>
<organism evidence="1 2">
    <name type="scientific">Camellia lanceoleosa</name>
    <dbReference type="NCBI Taxonomy" id="1840588"/>
    <lineage>
        <taxon>Eukaryota</taxon>
        <taxon>Viridiplantae</taxon>
        <taxon>Streptophyta</taxon>
        <taxon>Embryophyta</taxon>
        <taxon>Tracheophyta</taxon>
        <taxon>Spermatophyta</taxon>
        <taxon>Magnoliopsida</taxon>
        <taxon>eudicotyledons</taxon>
        <taxon>Gunneridae</taxon>
        <taxon>Pentapetalae</taxon>
        <taxon>asterids</taxon>
        <taxon>Ericales</taxon>
        <taxon>Theaceae</taxon>
        <taxon>Camellia</taxon>
    </lineage>
</organism>
<proteinExistence type="predicted"/>
<comment type="caution">
    <text evidence="1">The sequence shown here is derived from an EMBL/GenBank/DDBJ whole genome shotgun (WGS) entry which is preliminary data.</text>
</comment>